<keyword evidence="1" id="KW-0812">Transmembrane</keyword>
<feature type="transmembrane region" description="Helical" evidence="1">
    <location>
        <begin position="41"/>
        <end position="59"/>
    </location>
</feature>
<comment type="caution">
    <text evidence="2">The sequence shown here is derived from an EMBL/GenBank/DDBJ whole genome shotgun (WGS) entry which is preliminary data.</text>
</comment>
<dbReference type="Gene3D" id="1.10.167.10">
    <property type="entry name" value="Regulator of G-protein Signalling 4, domain 2"/>
    <property type="match status" value="1"/>
</dbReference>
<dbReference type="InterPro" id="IPR036305">
    <property type="entry name" value="RGS_sf"/>
</dbReference>
<feature type="transmembrane region" description="Helical" evidence="1">
    <location>
        <begin position="104"/>
        <end position="126"/>
    </location>
</feature>
<gene>
    <name evidence="2" type="ORF">RFI_00649</name>
</gene>
<evidence type="ECO:0000313" key="2">
    <source>
        <dbReference type="EMBL" id="ETO36424.1"/>
    </source>
</evidence>
<proteinExistence type="predicted"/>
<accession>X6PEG8</accession>
<protein>
    <recommendedName>
        <fullName evidence="4">RGS domain-containing protein</fullName>
    </recommendedName>
</protein>
<evidence type="ECO:0000313" key="3">
    <source>
        <dbReference type="Proteomes" id="UP000023152"/>
    </source>
</evidence>
<dbReference type="Proteomes" id="UP000023152">
    <property type="component" value="Unassembled WGS sequence"/>
</dbReference>
<dbReference type="AlphaFoldDB" id="X6PEG8"/>
<sequence length="314" mass="35890">MVIVIPQLIICELGRGSHNVDLNNAPKHIRELDLTFELYDLFMHILHLMIKLGILYEWKKIKFNDYYQVRIDYWYGFLALSSAVFGWAGLIAMENTRVMSYSDFIYLAGLLSPMAITSGLTFLLWYPLYMFGIDRSLCSSTRSRPSLGMNKVFRTPFQKFCWLYLKKNSPFTGQLEQQYTPIITTSFAKSKNGRCVHAPFFIVHHASLQSPGEEVVKCVIQLDPAIPISDIVSNDNLTVQQKAHKLVEKYIAVGAEFEVNISFGLRQQVITLKESASDNQTYFKWAKLCNTVISNLAVLLSDNLSRLEFQSISP</sequence>
<dbReference type="EMBL" id="ASPP01000688">
    <property type="protein sequence ID" value="ETO36424.1"/>
    <property type="molecule type" value="Genomic_DNA"/>
</dbReference>
<keyword evidence="1" id="KW-0472">Membrane</keyword>
<evidence type="ECO:0000256" key="1">
    <source>
        <dbReference type="SAM" id="Phobius"/>
    </source>
</evidence>
<reference evidence="2 3" key="1">
    <citation type="journal article" date="2013" name="Curr. Biol.">
        <title>The Genome of the Foraminiferan Reticulomyxa filosa.</title>
        <authorList>
            <person name="Glockner G."/>
            <person name="Hulsmann N."/>
            <person name="Schleicher M."/>
            <person name="Noegel A.A."/>
            <person name="Eichinger L."/>
            <person name="Gallinger C."/>
            <person name="Pawlowski J."/>
            <person name="Sierra R."/>
            <person name="Euteneuer U."/>
            <person name="Pillet L."/>
            <person name="Moustafa A."/>
            <person name="Platzer M."/>
            <person name="Groth M."/>
            <person name="Szafranski K."/>
            <person name="Schliwa M."/>
        </authorList>
    </citation>
    <scope>NUCLEOTIDE SEQUENCE [LARGE SCALE GENOMIC DNA]</scope>
</reference>
<keyword evidence="3" id="KW-1185">Reference proteome</keyword>
<dbReference type="InterPro" id="IPR044926">
    <property type="entry name" value="RGS_subdomain_2"/>
</dbReference>
<name>X6PEG8_RETFI</name>
<dbReference type="SUPFAM" id="SSF48097">
    <property type="entry name" value="Regulator of G-protein signaling, RGS"/>
    <property type="match status" value="1"/>
</dbReference>
<feature type="transmembrane region" description="Helical" evidence="1">
    <location>
        <begin position="71"/>
        <end position="92"/>
    </location>
</feature>
<evidence type="ECO:0008006" key="4">
    <source>
        <dbReference type="Google" id="ProtNLM"/>
    </source>
</evidence>
<keyword evidence="1" id="KW-1133">Transmembrane helix</keyword>
<organism evidence="2 3">
    <name type="scientific">Reticulomyxa filosa</name>
    <dbReference type="NCBI Taxonomy" id="46433"/>
    <lineage>
        <taxon>Eukaryota</taxon>
        <taxon>Sar</taxon>
        <taxon>Rhizaria</taxon>
        <taxon>Retaria</taxon>
        <taxon>Foraminifera</taxon>
        <taxon>Monothalamids</taxon>
        <taxon>Reticulomyxidae</taxon>
        <taxon>Reticulomyxa</taxon>
    </lineage>
</organism>